<name>A0A8X7CEV3_9ARAC</name>
<evidence type="ECO:0000313" key="1">
    <source>
        <dbReference type="EMBL" id="GFY63515.1"/>
    </source>
</evidence>
<accession>A0A8X7CEV3</accession>
<organism evidence="1 2">
    <name type="scientific">Trichonephila inaurata madagascariensis</name>
    <dbReference type="NCBI Taxonomy" id="2747483"/>
    <lineage>
        <taxon>Eukaryota</taxon>
        <taxon>Metazoa</taxon>
        <taxon>Ecdysozoa</taxon>
        <taxon>Arthropoda</taxon>
        <taxon>Chelicerata</taxon>
        <taxon>Arachnida</taxon>
        <taxon>Araneae</taxon>
        <taxon>Araneomorphae</taxon>
        <taxon>Entelegynae</taxon>
        <taxon>Araneoidea</taxon>
        <taxon>Nephilidae</taxon>
        <taxon>Trichonephila</taxon>
        <taxon>Trichonephila inaurata</taxon>
    </lineage>
</organism>
<keyword evidence="2" id="KW-1185">Reference proteome</keyword>
<dbReference type="OrthoDB" id="6431520at2759"/>
<dbReference type="GO" id="GO:0003676">
    <property type="term" value="F:nucleic acid binding"/>
    <property type="evidence" value="ECO:0007669"/>
    <property type="project" value="InterPro"/>
</dbReference>
<proteinExistence type="predicted"/>
<dbReference type="AlphaFoldDB" id="A0A8X7CEV3"/>
<dbReference type="Proteomes" id="UP000886998">
    <property type="component" value="Unassembled WGS sequence"/>
</dbReference>
<dbReference type="Gene3D" id="3.30.420.10">
    <property type="entry name" value="Ribonuclease H-like superfamily/Ribonuclease H"/>
    <property type="match status" value="1"/>
</dbReference>
<evidence type="ECO:0000313" key="2">
    <source>
        <dbReference type="Proteomes" id="UP000886998"/>
    </source>
</evidence>
<comment type="caution">
    <text evidence="1">The sequence shown here is derived from an EMBL/GenBank/DDBJ whole genome shotgun (WGS) entry which is preliminary data.</text>
</comment>
<gene>
    <name evidence="1" type="primary">X975_12835</name>
    <name evidence="1" type="ORF">TNIN_175861</name>
</gene>
<reference evidence="1" key="1">
    <citation type="submission" date="2020-08" db="EMBL/GenBank/DDBJ databases">
        <title>Multicomponent nature underlies the extraordinary mechanical properties of spider dragline silk.</title>
        <authorList>
            <person name="Kono N."/>
            <person name="Nakamura H."/>
            <person name="Mori M."/>
            <person name="Yoshida Y."/>
            <person name="Ohtoshi R."/>
            <person name="Malay A.D."/>
            <person name="Moran D.A.P."/>
            <person name="Tomita M."/>
            <person name="Numata K."/>
            <person name="Arakawa K."/>
        </authorList>
    </citation>
    <scope>NUCLEOTIDE SEQUENCE</scope>
</reference>
<dbReference type="InterPro" id="IPR052709">
    <property type="entry name" value="Transposase-MT_Hybrid"/>
</dbReference>
<dbReference type="PANTHER" id="PTHR46060:SF1">
    <property type="entry name" value="MARINER MOS1 TRANSPOSASE-LIKE PROTEIN"/>
    <property type="match status" value="1"/>
</dbReference>
<dbReference type="InterPro" id="IPR036397">
    <property type="entry name" value="RNaseH_sf"/>
</dbReference>
<protein>
    <submittedName>
        <fullName evidence="1">Histone-lysine N-methyltransferase SETMAR</fullName>
    </submittedName>
</protein>
<dbReference type="EMBL" id="BMAV01014808">
    <property type="protein sequence ID" value="GFY63515.1"/>
    <property type="molecule type" value="Genomic_DNA"/>
</dbReference>
<dbReference type="PANTHER" id="PTHR46060">
    <property type="entry name" value="MARINER MOS1 TRANSPOSASE-LIKE PROTEIN"/>
    <property type="match status" value="1"/>
</dbReference>
<sequence length="122" mass="14225">MEWKQPGSPMKNEFKVTPTASEVMATIFKDSCGVIMIDYRERVCVARTLMQIVIVPLTRLRKAIQHKRPVILSEGIILLHDNSRPHTSQVKQKLLQRFRREIWSHSPYSPDLASNDYFLFRG</sequence>